<protein>
    <submittedName>
        <fullName evidence="4">GCN5-related N-acetyltransferase</fullName>
    </submittedName>
</protein>
<evidence type="ECO:0000256" key="2">
    <source>
        <dbReference type="ARBA" id="ARBA00023315"/>
    </source>
</evidence>
<keyword evidence="2" id="KW-0012">Acyltransferase</keyword>
<dbReference type="CDD" id="cd04301">
    <property type="entry name" value="NAT_SF"/>
    <property type="match status" value="1"/>
</dbReference>
<reference evidence="4 5" key="1">
    <citation type="submission" date="2019-05" db="EMBL/GenBank/DDBJ databases">
        <title>Complete genome sequencing of Anaerostipes rhamnosivorans.</title>
        <authorList>
            <person name="Bui T.P.N."/>
            <person name="de Vos W.M."/>
        </authorList>
    </citation>
    <scope>NUCLEOTIDE SEQUENCE [LARGE SCALE GENOMIC DNA]</scope>
    <source>
        <strain evidence="4 5">1y2</strain>
    </source>
</reference>
<name>A0A4P8IAU6_9FIRM</name>
<dbReference type="SUPFAM" id="SSF55729">
    <property type="entry name" value="Acyl-CoA N-acyltransferases (Nat)"/>
    <property type="match status" value="1"/>
</dbReference>
<dbReference type="RefSeq" id="WP_137328196.1">
    <property type="nucleotide sequence ID" value="NZ_CP040058.1"/>
</dbReference>
<dbReference type="InterPro" id="IPR000182">
    <property type="entry name" value="GNAT_dom"/>
</dbReference>
<dbReference type="OrthoDB" id="9773249at2"/>
<evidence type="ECO:0000256" key="1">
    <source>
        <dbReference type="ARBA" id="ARBA00022679"/>
    </source>
</evidence>
<evidence type="ECO:0000259" key="3">
    <source>
        <dbReference type="PROSITE" id="PS51186"/>
    </source>
</evidence>
<dbReference type="InterPro" id="IPR050832">
    <property type="entry name" value="Bact_Acetyltransf"/>
</dbReference>
<dbReference type="PROSITE" id="PS51186">
    <property type="entry name" value="GNAT"/>
    <property type="match status" value="1"/>
</dbReference>
<gene>
    <name evidence="4" type="ORF">AR1Y2_1234</name>
</gene>
<dbReference type="Pfam" id="PF00583">
    <property type="entry name" value="Acetyltransf_1"/>
    <property type="match status" value="1"/>
</dbReference>
<dbReference type="GO" id="GO:0016747">
    <property type="term" value="F:acyltransferase activity, transferring groups other than amino-acyl groups"/>
    <property type="evidence" value="ECO:0007669"/>
    <property type="project" value="InterPro"/>
</dbReference>
<keyword evidence="1 4" id="KW-0808">Transferase</keyword>
<dbReference type="PANTHER" id="PTHR43877">
    <property type="entry name" value="AMINOALKYLPHOSPHONATE N-ACETYLTRANSFERASE-RELATED-RELATED"/>
    <property type="match status" value="1"/>
</dbReference>
<dbReference type="Proteomes" id="UP000298653">
    <property type="component" value="Chromosome"/>
</dbReference>
<proteinExistence type="predicted"/>
<dbReference type="InterPro" id="IPR016181">
    <property type="entry name" value="Acyl_CoA_acyltransferase"/>
</dbReference>
<keyword evidence="5" id="KW-1185">Reference proteome</keyword>
<dbReference type="Gene3D" id="3.40.630.30">
    <property type="match status" value="1"/>
</dbReference>
<dbReference type="EMBL" id="CP040058">
    <property type="protein sequence ID" value="QCP34688.1"/>
    <property type="molecule type" value="Genomic_DNA"/>
</dbReference>
<sequence length="163" mass="18898">MEIKVCETKQQIQELAGLATEIWHEYFVEIISKDQIDYMVEKFQSYEALSKAIEEEHYTYFLGYEQGKLIGFCGVKPDGDRLFLSKLYLHKDQRGKGLSSTLLKRALAFAEEQEKQAVYLTCNKYNQNSLDIYEAKGFKTIDSVKTDIGNGFIMDDYIMQLDL</sequence>
<organism evidence="4 5">
    <name type="scientific">Anaerostipes rhamnosivorans</name>
    <dbReference type="NCBI Taxonomy" id="1229621"/>
    <lineage>
        <taxon>Bacteria</taxon>
        <taxon>Bacillati</taxon>
        <taxon>Bacillota</taxon>
        <taxon>Clostridia</taxon>
        <taxon>Lachnospirales</taxon>
        <taxon>Lachnospiraceae</taxon>
        <taxon>Anaerostipes</taxon>
    </lineage>
</organism>
<evidence type="ECO:0000313" key="4">
    <source>
        <dbReference type="EMBL" id="QCP34688.1"/>
    </source>
</evidence>
<evidence type="ECO:0000313" key="5">
    <source>
        <dbReference type="Proteomes" id="UP000298653"/>
    </source>
</evidence>
<dbReference type="KEGG" id="arf:AR1Y2_1234"/>
<dbReference type="AlphaFoldDB" id="A0A4P8IAU6"/>
<accession>A0A4P8IAU6</accession>
<feature type="domain" description="N-acetyltransferase" evidence="3">
    <location>
        <begin position="1"/>
        <end position="163"/>
    </location>
</feature>